<dbReference type="PANTHER" id="PTHR33867">
    <property type="entry name" value="RIBOSOME MATURATION FACTOR RIMP"/>
    <property type="match status" value="1"/>
</dbReference>
<evidence type="ECO:0000256" key="2">
    <source>
        <dbReference type="ARBA" id="ARBA00022517"/>
    </source>
</evidence>
<comment type="caution">
    <text evidence="6">The sequence shown here is derived from an EMBL/GenBank/DDBJ whole genome shotgun (WGS) entry which is preliminary data.</text>
</comment>
<evidence type="ECO:0000259" key="5">
    <source>
        <dbReference type="Pfam" id="PF17384"/>
    </source>
</evidence>
<name>A0A4R1K8X0_9BACT</name>
<evidence type="ECO:0000259" key="4">
    <source>
        <dbReference type="Pfam" id="PF02576"/>
    </source>
</evidence>
<dbReference type="GO" id="GO:0000028">
    <property type="term" value="P:ribosomal small subunit assembly"/>
    <property type="evidence" value="ECO:0007669"/>
    <property type="project" value="TreeGrafter"/>
</dbReference>
<dbReference type="Pfam" id="PF02576">
    <property type="entry name" value="RimP_N"/>
    <property type="match status" value="1"/>
</dbReference>
<dbReference type="SUPFAM" id="SSF74942">
    <property type="entry name" value="YhbC-like, C-terminal domain"/>
    <property type="match status" value="1"/>
</dbReference>
<evidence type="ECO:0000313" key="7">
    <source>
        <dbReference type="Proteomes" id="UP000294614"/>
    </source>
</evidence>
<evidence type="ECO:0000256" key="3">
    <source>
        <dbReference type="HAMAP-Rule" id="MF_01077"/>
    </source>
</evidence>
<keyword evidence="1 3" id="KW-0963">Cytoplasm</keyword>
<dbReference type="InterPro" id="IPR036847">
    <property type="entry name" value="RimP_C_sf"/>
</dbReference>
<dbReference type="InterPro" id="IPR028989">
    <property type="entry name" value="RimP_N"/>
</dbReference>
<dbReference type="Gene3D" id="3.30.300.70">
    <property type="entry name" value="RimP-like superfamily, N-terminal"/>
    <property type="match status" value="1"/>
</dbReference>
<proteinExistence type="inferred from homology"/>
<organism evidence="6 7">
    <name type="scientific">Seleniivibrio woodruffii</name>
    <dbReference type="NCBI Taxonomy" id="1078050"/>
    <lineage>
        <taxon>Bacteria</taxon>
        <taxon>Pseudomonadati</taxon>
        <taxon>Deferribacterota</taxon>
        <taxon>Deferribacteres</taxon>
        <taxon>Deferribacterales</taxon>
        <taxon>Geovibrionaceae</taxon>
        <taxon>Seleniivibrio</taxon>
    </lineage>
</organism>
<feature type="domain" description="Ribosome maturation factor RimP N-terminal" evidence="4">
    <location>
        <begin position="17"/>
        <end position="89"/>
    </location>
</feature>
<dbReference type="Pfam" id="PF17384">
    <property type="entry name" value="DUF150_C"/>
    <property type="match status" value="1"/>
</dbReference>
<dbReference type="PANTHER" id="PTHR33867:SF1">
    <property type="entry name" value="RIBOSOME MATURATION FACTOR RIMP"/>
    <property type="match status" value="1"/>
</dbReference>
<dbReference type="CDD" id="cd01734">
    <property type="entry name" value="YlxS_C"/>
    <property type="match status" value="1"/>
</dbReference>
<feature type="domain" description="Ribosome maturation factor RimP C-terminal" evidence="5">
    <location>
        <begin position="93"/>
        <end position="161"/>
    </location>
</feature>
<dbReference type="OrthoDB" id="9805006at2"/>
<dbReference type="InterPro" id="IPR028998">
    <property type="entry name" value="RimP_C"/>
</dbReference>
<dbReference type="GO" id="GO:0005829">
    <property type="term" value="C:cytosol"/>
    <property type="evidence" value="ECO:0007669"/>
    <property type="project" value="TreeGrafter"/>
</dbReference>
<reference evidence="6 7" key="1">
    <citation type="submission" date="2019-03" db="EMBL/GenBank/DDBJ databases">
        <title>Genomic Encyclopedia of Type Strains, Phase IV (KMG-IV): sequencing the most valuable type-strain genomes for metagenomic binning, comparative biology and taxonomic classification.</title>
        <authorList>
            <person name="Goeker M."/>
        </authorList>
    </citation>
    <scope>NUCLEOTIDE SEQUENCE [LARGE SCALE GENOMIC DNA]</scope>
    <source>
        <strain evidence="6 7">DSM 24984</strain>
    </source>
</reference>
<gene>
    <name evidence="3" type="primary">rimP</name>
    <name evidence="6" type="ORF">C8D98_1697</name>
</gene>
<comment type="function">
    <text evidence="3">Required for maturation of 30S ribosomal subunits.</text>
</comment>
<dbReference type="EMBL" id="SMGG01000004">
    <property type="protein sequence ID" value="TCK60818.1"/>
    <property type="molecule type" value="Genomic_DNA"/>
</dbReference>
<protein>
    <recommendedName>
        <fullName evidence="3">Ribosome maturation factor RimP</fullName>
    </recommendedName>
</protein>
<dbReference type="RefSeq" id="WP_132873682.1">
    <property type="nucleotide sequence ID" value="NZ_JAJUHT010000001.1"/>
</dbReference>
<comment type="similarity">
    <text evidence="3">Belongs to the RimP family.</text>
</comment>
<dbReference type="GO" id="GO:0006412">
    <property type="term" value="P:translation"/>
    <property type="evidence" value="ECO:0007669"/>
    <property type="project" value="TreeGrafter"/>
</dbReference>
<comment type="subcellular location">
    <subcellularLocation>
        <location evidence="3">Cytoplasm</location>
    </subcellularLocation>
</comment>
<evidence type="ECO:0000256" key="1">
    <source>
        <dbReference type="ARBA" id="ARBA00022490"/>
    </source>
</evidence>
<keyword evidence="2 3" id="KW-0690">Ribosome biogenesis</keyword>
<dbReference type="InterPro" id="IPR003728">
    <property type="entry name" value="Ribosome_maturation_RimP"/>
</dbReference>
<sequence length="161" mass="18217">MKNPVSKTILDKIRPQIESIVKSKSYELFDITLRSEPEGKVLRITIDNDSGTGIEDCSEISRLVSAYLDSDESLIPYANYMLEVSTPGLMRPLRTETEFKRFAGRKCKVVTKTKDESGRSNYTGVIKNAENGVVDLFVEKENKIFKLSIENISKANLEIEF</sequence>
<accession>A0A4R1K8X0</accession>
<dbReference type="InterPro" id="IPR035956">
    <property type="entry name" value="RimP_N_sf"/>
</dbReference>
<dbReference type="Gene3D" id="2.30.30.180">
    <property type="entry name" value="Ribosome maturation factor RimP, C-terminal domain"/>
    <property type="match status" value="1"/>
</dbReference>
<dbReference type="Proteomes" id="UP000294614">
    <property type="component" value="Unassembled WGS sequence"/>
</dbReference>
<dbReference type="HAMAP" id="MF_01077">
    <property type="entry name" value="RimP"/>
    <property type="match status" value="1"/>
</dbReference>
<evidence type="ECO:0000313" key="6">
    <source>
        <dbReference type="EMBL" id="TCK60818.1"/>
    </source>
</evidence>
<dbReference type="SUPFAM" id="SSF75420">
    <property type="entry name" value="YhbC-like, N-terminal domain"/>
    <property type="match status" value="1"/>
</dbReference>
<keyword evidence="7" id="KW-1185">Reference proteome</keyword>
<dbReference type="AlphaFoldDB" id="A0A4R1K8X0"/>